<accession>A0A857JHB9</accession>
<evidence type="ECO:0008006" key="4">
    <source>
        <dbReference type="Google" id="ProtNLM"/>
    </source>
</evidence>
<proteinExistence type="predicted"/>
<dbReference type="InterPro" id="IPR014931">
    <property type="entry name" value="DUF1805"/>
</dbReference>
<sequence length="108" mass="11568">MVKIIGAALSLVFSIGAQASEFNWGELKRERIELELPLLTIQGSKGLLACAYVDVKTCEKTGEACAIVSGVKTHDDMLQRPVTQVSKAARQLGVETGMSGAQALHILR</sequence>
<dbReference type="Gene3D" id="3.30.1980.10">
    <property type="entry name" value="Hypothetical protein YunC"/>
    <property type="match status" value="1"/>
</dbReference>
<organism evidence="2 3">
    <name type="scientific">Paraglaciecola mesophila</name>
    <dbReference type="NCBI Taxonomy" id="197222"/>
    <lineage>
        <taxon>Bacteria</taxon>
        <taxon>Pseudomonadati</taxon>
        <taxon>Pseudomonadota</taxon>
        <taxon>Gammaproteobacteria</taxon>
        <taxon>Alteromonadales</taxon>
        <taxon>Alteromonadaceae</taxon>
        <taxon>Paraglaciecola</taxon>
    </lineage>
</organism>
<feature type="signal peptide" evidence="1">
    <location>
        <begin position="1"/>
        <end position="19"/>
    </location>
</feature>
<dbReference type="Pfam" id="PF08827">
    <property type="entry name" value="DUF1805"/>
    <property type="match status" value="1"/>
</dbReference>
<reference evidence="2 3" key="1">
    <citation type="submission" date="2019-12" db="EMBL/GenBank/DDBJ databases">
        <title>Genome sequencing and assembly of endphytes of Porphyra tenera.</title>
        <authorList>
            <person name="Park J.M."/>
            <person name="Shin R."/>
            <person name="Jo S.H."/>
        </authorList>
    </citation>
    <scope>NUCLEOTIDE SEQUENCE [LARGE SCALE GENOMIC DNA]</scope>
    <source>
        <strain evidence="2 3">GPM4</strain>
    </source>
</reference>
<keyword evidence="1" id="KW-0732">Signal</keyword>
<evidence type="ECO:0000313" key="2">
    <source>
        <dbReference type="EMBL" id="QHJ10682.1"/>
    </source>
</evidence>
<dbReference type="EMBL" id="CP047656">
    <property type="protein sequence ID" value="QHJ10682.1"/>
    <property type="molecule type" value="Genomic_DNA"/>
</dbReference>
<name>A0A857JHB9_9ALTE</name>
<dbReference type="InterPro" id="IPR036493">
    <property type="entry name" value="YunC_sf"/>
</dbReference>
<feature type="chain" id="PRO_5032741964" description="DUF3718 domain-containing protein" evidence="1">
    <location>
        <begin position="20"/>
        <end position="108"/>
    </location>
</feature>
<dbReference type="Proteomes" id="UP000464524">
    <property type="component" value="Chromosome"/>
</dbReference>
<evidence type="ECO:0000313" key="3">
    <source>
        <dbReference type="Proteomes" id="UP000464524"/>
    </source>
</evidence>
<dbReference type="AlphaFoldDB" id="A0A857JHB9"/>
<keyword evidence="3" id="KW-1185">Reference proteome</keyword>
<dbReference type="OrthoDB" id="8910290at2"/>
<evidence type="ECO:0000256" key="1">
    <source>
        <dbReference type="SAM" id="SignalP"/>
    </source>
</evidence>
<gene>
    <name evidence="2" type="ORF">FX988_00902</name>
</gene>
<protein>
    <recommendedName>
        <fullName evidence="4">DUF3718 domain-containing protein</fullName>
    </recommendedName>
</protein>
<dbReference type="RefSeq" id="WP_160178529.1">
    <property type="nucleotide sequence ID" value="NZ_CP047656.1"/>
</dbReference>
<dbReference type="KEGG" id="pmes:FX988_00902"/>
<dbReference type="SUPFAM" id="SSF102891">
    <property type="entry name" value="Hypothetical protein Ta1206"/>
    <property type="match status" value="1"/>
</dbReference>